<dbReference type="InterPro" id="IPR039422">
    <property type="entry name" value="MarR/SlyA-like"/>
</dbReference>
<evidence type="ECO:0000259" key="1">
    <source>
        <dbReference type="PROSITE" id="PS50995"/>
    </source>
</evidence>
<dbReference type="AlphaFoldDB" id="A0A6G6WKW7"/>
<name>A0A6G6WKW7_9ACTN</name>
<proteinExistence type="predicted"/>
<feature type="domain" description="HTH marR-type" evidence="1">
    <location>
        <begin position="10"/>
        <end position="138"/>
    </location>
</feature>
<protein>
    <submittedName>
        <fullName evidence="2">MarR family transcriptional regulator</fullName>
    </submittedName>
</protein>
<dbReference type="GO" id="GO:0003700">
    <property type="term" value="F:DNA-binding transcription factor activity"/>
    <property type="evidence" value="ECO:0007669"/>
    <property type="project" value="InterPro"/>
</dbReference>
<dbReference type="Proteomes" id="UP000502996">
    <property type="component" value="Chromosome"/>
</dbReference>
<keyword evidence="3" id="KW-1185">Reference proteome</keyword>
<sequence>MSGGRIPSGATLALRDLVGAGLRLRHAVSRRAGLSETEMTTLDHLSRAPMGPAEVARLLEVSTAASTGIVDRLVERGHAERRPHADDRRRVEVHLTESGQREILGHLAPMFAGLAELDASFTADELAVVERYLRRAAGAFEAVTHPPAQSPPAR</sequence>
<evidence type="ECO:0000313" key="3">
    <source>
        <dbReference type="Proteomes" id="UP000502996"/>
    </source>
</evidence>
<accession>A0A6G6WKW7</accession>
<dbReference type="PANTHER" id="PTHR33164:SF104">
    <property type="entry name" value="TRANSCRIPTIONAL REGULATORY PROTEIN"/>
    <property type="match status" value="1"/>
</dbReference>
<dbReference type="InterPro" id="IPR036390">
    <property type="entry name" value="WH_DNA-bd_sf"/>
</dbReference>
<dbReference type="PROSITE" id="PS50995">
    <property type="entry name" value="HTH_MARR_2"/>
    <property type="match status" value="1"/>
</dbReference>
<gene>
    <name evidence="2" type="ORF">G5V58_09800</name>
</gene>
<dbReference type="GO" id="GO:0006950">
    <property type="term" value="P:response to stress"/>
    <property type="evidence" value="ECO:0007669"/>
    <property type="project" value="TreeGrafter"/>
</dbReference>
<dbReference type="PANTHER" id="PTHR33164">
    <property type="entry name" value="TRANSCRIPTIONAL REGULATOR, MARR FAMILY"/>
    <property type="match status" value="1"/>
</dbReference>
<dbReference type="InterPro" id="IPR036388">
    <property type="entry name" value="WH-like_DNA-bd_sf"/>
</dbReference>
<dbReference type="SUPFAM" id="SSF46785">
    <property type="entry name" value="Winged helix' DNA-binding domain"/>
    <property type="match status" value="1"/>
</dbReference>
<dbReference type="PRINTS" id="PR00598">
    <property type="entry name" value="HTHMARR"/>
</dbReference>
<dbReference type="KEGG" id="nano:G5V58_09800"/>
<organism evidence="2 3">
    <name type="scientific">Nocardioides anomalus</name>
    <dbReference type="NCBI Taxonomy" id="2712223"/>
    <lineage>
        <taxon>Bacteria</taxon>
        <taxon>Bacillati</taxon>
        <taxon>Actinomycetota</taxon>
        <taxon>Actinomycetes</taxon>
        <taxon>Propionibacteriales</taxon>
        <taxon>Nocardioidaceae</taxon>
        <taxon>Nocardioides</taxon>
    </lineage>
</organism>
<dbReference type="SMART" id="SM00347">
    <property type="entry name" value="HTH_MARR"/>
    <property type="match status" value="1"/>
</dbReference>
<dbReference type="EMBL" id="CP049257">
    <property type="protein sequence ID" value="QIG45879.1"/>
    <property type="molecule type" value="Genomic_DNA"/>
</dbReference>
<evidence type="ECO:0000313" key="2">
    <source>
        <dbReference type="EMBL" id="QIG45879.1"/>
    </source>
</evidence>
<dbReference type="Gene3D" id="1.10.10.10">
    <property type="entry name" value="Winged helix-like DNA-binding domain superfamily/Winged helix DNA-binding domain"/>
    <property type="match status" value="1"/>
</dbReference>
<dbReference type="InterPro" id="IPR000835">
    <property type="entry name" value="HTH_MarR-typ"/>
</dbReference>
<dbReference type="Pfam" id="PF12802">
    <property type="entry name" value="MarR_2"/>
    <property type="match status" value="1"/>
</dbReference>
<reference evidence="2 3" key="1">
    <citation type="submission" date="2020-02" db="EMBL/GenBank/DDBJ databases">
        <title>Full genome sequence of Nocardioides sp. R-3366.</title>
        <authorList>
            <person name="Im W.-T."/>
        </authorList>
    </citation>
    <scope>NUCLEOTIDE SEQUENCE [LARGE SCALE GENOMIC DNA]</scope>
    <source>
        <strain evidence="2 3">R-3366</strain>
    </source>
</reference>